<evidence type="ECO:0000313" key="2">
    <source>
        <dbReference type="EMBL" id="EFJ12662.1"/>
    </source>
</evidence>
<dbReference type="KEGG" id="smo:SELMODRAFT_425104"/>
<accession>D8SS12</accession>
<dbReference type="HOGENOM" id="CLU_1117296_0_0_1"/>
<dbReference type="AlphaFoldDB" id="D8SS12"/>
<evidence type="ECO:0000313" key="3">
    <source>
        <dbReference type="Proteomes" id="UP000001514"/>
    </source>
</evidence>
<protein>
    <submittedName>
        <fullName evidence="2">Uncharacterized protein</fullName>
    </submittedName>
</protein>
<name>D8SS12_SELML</name>
<reference evidence="2 3" key="1">
    <citation type="journal article" date="2011" name="Science">
        <title>The Selaginella genome identifies genetic changes associated with the evolution of vascular plants.</title>
        <authorList>
            <person name="Banks J.A."/>
            <person name="Nishiyama T."/>
            <person name="Hasebe M."/>
            <person name="Bowman J.L."/>
            <person name="Gribskov M."/>
            <person name="dePamphilis C."/>
            <person name="Albert V.A."/>
            <person name="Aono N."/>
            <person name="Aoyama T."/>
            <person name="Ambrose B.A."/>
            <person name="Ashton N.W."/>
            <person name="Axtell M.J."/>
            <person name="Barker E."/>
            <person name="Barker M.S."/>
            <person name="Bennetzen J.L."/>
            <person name="Bonawitz N.D."/>
            <person name="Chapple C."/>
            <person name="Cheng C."/>
            <person name="Correa L.G."/>
            <person name="Dacre M."/>
            <person name="DeBarry J."/>
            <person name="Dreyer I."/>
            <person name="Elias M."/>
            <person name="Engstrom E.M."/>
            <person name="Estelle M."/>
            <person name="Feng L."/>
            <person name="Finet C."/>
            <person name="Floyd S.K."/>
            <person name="Frommer W.B."/>
            <person name="Fujita T."/>
            <person name="Gramzow L."/>
            <person name="Gutensohn M."/>
            <person name="Harholt J."/>
            <person name="Hattori M."/>
            <person name="Heyl A."/>
            <person name="Hirai T."/>
            <person name="Hiwatashi Y."/>
            <person name="Ishikawa M."/>
            <person name="Iwata M."/>
            <person name="Karol K.G."/>
            <person name="Koehler B."/>
            <person name="Kolukisaoglu U."/>
            <person name="Kubo M."/>
            <person name="Kurata T."/>
            <person name="Lalonde S."/>
            <person name="Li K."/>
            <person name="Li Y."/>
            <person name="Litt A."/>
            <person name="Lyons E."/>
            <person name="Manning G."/>
            <person name="Maruyama T."/>
            <person name="Michael T.P."/>
            <person name="Mikami K."/>
            <person name="Miyazaki S."/>
            <person name="Morinaga S."/>
            <person name="Murata T."/>
            <person name="Mueller-Roeber B."/>
            <person name="Nelson D.R."/>
            <person name="Obara M."/>
            <person name="Oguri Y."/>
            <person name="Olmstead R.G."/>
            <person name="Onodera N."/>
            <person name="Petersen B.L."/>
            <person name="Pils B."/>
            <person name="Prigge M."/>
            <person name="Rensing S.A."/>
            <person name="Riano-Pachon D.M."/>
            <person name="Roberts A.W."/>
            <person name="Sato Y."/>
            <person name="Scheller H.V."/>
            <person name="Schulz B."/>
            <person name="Schulz C."/>
            <person name="Shakirov E.V."/>
            <person name="Shibagaki N."/>
            <person name="Shinohara N."/>
            <person name="Shippen D.E."/>
            <person name="Soerensen I."/>
            <person name="Sotooka R."/>
            <person name="Sugimoto N."/>
            <person name="Sugita M."/>
            <person name="Sumikawa N."/>
            <person name="Tanurdzic M."/>
            <person name="Theissen G."/>
            <person name="Ulvskov P."/>
            <person name="Wakazuki S."/>
            <person name="Weng J.K."/>
            <person name="Willats W.W."/>
            <person name="Wipf D."/>
            <person name="Wolf P.G."/>
            <person name="Yang L."/>
            <person name="Zimmer A.D."/>
            <person name="Zhu Q."/>
            <person name="Mitros T."/>
            <person name="Hellsten U."/>
            <person name="Loque D."/>
            <person name="Otillar R."/>
            <person name="Salamov A."/>
            <person name="Schmutz J."/>
            <person name="Shapiro H."/>
            <person name="Lindquist E."/>
            <person name="Lucas S."/>
            <person name="Rokhsar D."/>
            <person name="Grigoriev I.V."/>
        </authorList>
    </citation>
    <scope>NUCLEOTIDE SEQUENCE [LARGE SCALE GENOMIC DNA]</scope>
</reference>
<dbReference type="EMBL" id="GL377637">
    <property type="protein sequence ID" value="EFJ12662.1"/>
    <property type="molecule type" value="Genomic_DNA"/>
</dbReference>
<keyword evidence="3" id="KW-1185">Reference proteome</keyword>
<dbReference type="Proteomes" id="UP000001514">
    <property type="component" value="Unassembled WGS sequence"/>
</dbReference>
<feature type="region of interest" description="Disordered" evidence="1">
    <location>
        <begin position="220"/>
        <end position="249"/>
    </location>
</feature>
<dbReference type="Gramene" id="EFJ12662">
    <property type="protein sequence ID" value="EFJ12662"/>
    <property type="gene ID" value="SELMODRAFT_425104"/>
</dbReference>
<dbReference type="InParanoid" id="D8SS12"/>
<gene>
    <name evidence="2" type="ORF">SELMODRAFT_425104</name>
</gene>
<organism evidence="3">
    <name type="scientific">Selaginella moellendorffii</name>
    <name type="common">Spikemoss</name>
    <dbReference type="NCBI Taxonomy" id="88036"/>
    <lineage>
        <taxon>Eukaryota</taxon>
        <taxon>Viridiplantae</taxon>
        <taxon>Streptophyta</taxon>
        <taxon>Embryophyta</taxon>
        <taxon>Tracheophyta</taxon>
        <taxon>Lycopodiopsida</taxon>
        <taxon>Selaginellales</taxon>
        <taxon>Selaginellaceae</taxon>
        <taxon>Selaginella</taxon>
    </lineage>
</organism>
<proteinExistence type="predicted"/>
<evidence type="ECO:0000256" key="1">
    <source>
        <dbReference type="SAM" id="MobiDB-lite"/>
    </source>
</evidence>
<sequence length="249" mass="28140">MGNVSLWDAHRVALGILIENLKTRKDWVVGTLPVHGNASSSCPADGNLLHHPETPADEAGLIPNPVYARMQEAARQVDLAHQQQVRKSDPESLTVPHEGQKVLLPSPLLRLDEAGMLVWDPHHFVERIQRSPLPICKELQSTLLSIIRELDLNPLAEDLVLGPTLREAQELIMKEWDTFNKRKTKHEKKKVKRATWQKLKTLGLAKESLSWTNTVEAFLEEEQAPTDKRASTQEDQCQEVDTSKRVEKA</sequence>